<feature type="active site" description="Proton donor" evidence="6">
    <location>
        <position position="311"/>
    </location>
</feature>
<evidence type="ECO:0000256" key="3">
    <source>
        <dbReference type="ARBA" id="ARBA00012663"/>
    </source>
</evidence>
<dbReference type="PANTHER" id="PTHR22600:SF57">
    <property type="entry name" value="BETA-N-ACETYLHEXOSAMINIDASE"/>
    <property type="match status" value="1"/>
</dbReference>
<comment type="similarity">
    <text evidence="2">Belongs to the glycosyl hydrolase 20 family.</text>
</comment>
<keyword evidence="4" id="KW-0378">Hydrolase</keyword>
<dbReference type="GO" id="GO:0004563">
    <property type="term" value="F:beta-N-acetylhexosaminidase activity"/>
    <property type="evidence" value="ECO:0007669"/>
    <property type="project" value="UniProtKB-EC"/>
</dbReference>
<feature type="signal peptide" evidence="7">
    <location>
        <begin position="1"/>
        <end position="20"/>
    </location>
</feature>
<evidence type="ECO:0000256" key="7">
    <source>
        <dbReference type="SAM" id="SignalP"/>
    </source>
</evidence>
<dbReference type="EC" id="3.2.1.52" evidence="3"/>
<evidence type="ECO:0000313" key="10">
    <source>
        <dbReference type="EMBL" id="AYD49433.1"/>
    </source>
</evidence>
<dbReference type="Proteomes" id="UP000266118">
    <property type="component" value="Chromosome"/>
</dbReference>
<dbReference type="PRINTS" id="PR00738">
    <property type="entry name" value="GLHYDRLASE20"/>
</dbReference>
<accession>A0A386HUB0</accession>
<evidence type="ECO:0000256" key="4">
    <source>
        <dbReference type="ARBA" id="ARBA00022801"/>
    </source>
</evidence>
<dbReference type="InterPro" id="IPR029018">
    <property type="entry name" value="Hex-like_dom2"/>
</dbReference>
<evidence type="ECO:0000259" key="8">
    <source>
        <dbReference type="Pfam" id="PF00728"/>
    </source>
</evidence>
<dbReference type="GO" id="GO:0030203">
    <property type="term" value="P:glycosaminoglycan metabolic process"/>
    <property type="evidence" value="ECO:0007669"/>
    <property type="project" value="TreeGrafter"/>
</dbReference>
<comment type="catalytic activity">
    <reaction evidence="1">
        <text>Hydrolysis of terminal non-reducing N-acetyl-D-hexosamine residues in N-acetyl-beta-D-hexosaminides.</text>
        <dbReference type="EC" id="3.2.1.52"/>
    </reaction>
</comment>
<dbReference type="EMBL" id="CP032489">
    <property type="protein sequence ID" value="AYD49433.1"/>
    <property type="molecule type" value="Genomic_DNA"/>
</dbReference>
<dbReference type="AlphaFoldDB" id="A0A386HUB0"/>
<evidence type="ECO:0000313" key="11">
    <source>
        <dbReference type="Proteomes" id="UP000266118"/>
    </source>
</evidence>
<gene>
    <name evidence="10" type="ORF">D6B99_12920</name>
</gene>
<dbReference type="SUPFAM" id="SSF51445">
    <property type="entry name" value="(Trans)glycosidases"/>
    <property type="match status" value="1"/>
</dbReference>
<name>A0A386HUB0_9BACT</name>
<dbReference type="GO" id="GO:0005975">
    <property type="term" value="P:carbohydrate metabolic process"/>
    <property type="evidence" value="ECO:0007669"/>
    <property type="project" value="InterPro"/>
</dbReference>
<dbReference type="InterPro" id="IPR025705">
    <property type="entry name" value="Beta_hexosaminidase_sua/sub"/>
</dbReference>
<organism evidence="10 11">
    <name type="scientific">Arachidicoccus soli</name>
    <dbReference type="NCBI Taxonomy" id="2341117"/>
    <lineage>
        <taxon>Bacteria</taxon>
        <taxon>Pseudomonadati</taxon>
        <taxon>Bacteroidota</taxon>
        <taxon>Chitinophagia</taxon>
        <taxon>Chitinophagales</taxon>
        <taxon>Chitinophagaceae</taxon>
        <taxon>Arachidicoccus</taxon>
    </lineage>
</organism>
<keyword evidence="7" id="KW-0732">Signal</keyword>
<evidence type="ECO:0000256" key="5">
    <source>
        <dbReference type="ARBA" id="ARBA00023295"/>
    </source>
</evidence>
<dbReference type="PANTHER" id="PTHR22600">
    <property type="entry name" value="BETA-HEXOSAMINIDASE"/>
    <property type="match status" value="1"/>
</dbReference>
<keyword evidence="11" id="KW-1185">Reference proteome</keyword>
<dbReference type="Gene3D" id="3.30.379.10">
    <property type="entry name" value="Chitobiase/beta-hexosaminidase domain 2-like"/>
    <property type="match status" value="1"/>
</dbReference>
<dbReference type="GO" id="GO:0016020">
    <property type="term" value="C:membrane"/>
    <property type="evidence" value="ECO:0007669"/>
    <property type="project" value="TreeGrafter"/>
</dbReference>
<sequence>MKRAYIFCLLTFFITKQIFAQTPYPIIPLPVQSIQQEGQFLLNNRTGICAEDKNFKPLVKFFNSELKKYIGFTLVKRKKNKLNTIILRQVYTQLANPEAYSLIIEKDRIVISANCERGIFYGIMSLMQLVREAPVKKHRVSINCGEVYDKPKNTWRGLMLDESRHFFGKKAVEKLLDWMAFYKLNTFHWHLTDGSAWRLQILQYPNLTSIGAIGNKFDSTAPAKFYTQKDIQEVVAYAKARFITVIPEIDMPGHATASNRAYPEFSGGGEGKFANFTFNPGKEGTYRYLTNILRETATLFPSKMVHIGGDEVSFGSGSWGKDTLVQSLMKRENLSNLKMVETYFIQRMADSALKFNRKVLAWDEVADDSLAKDSTIILWWRQDQSQQLLKALNKGYKVVLCPRIPLYFDFVQDKSHQKGRTWNGAFSSLEEVYKFSPMNYVKNKTQLLQVLGMQANLWTETVITEKRLDFMLFPRIAALAEAAWSEPSTKKYQDFLLRLQKQFPLYKQAAIYFYNPLNPSETPEVVQ</sequence>
<evidence type="ECO:0000256" key="6">
    <source>
        <dbReference type="PIRSR" id="PIRSR625705-1"/>
    </source>
</evidence>
<feature type="chain" id="PRO_5017286124" description="beta-N-acetylhexosaminidase" evidence="7">
    <location>
        <begin position="21"/>
        <end position="527"/>
    </location>
</feature>
<feature type="domain" description="Beta-hexosaminidase bacterial type N-terminal" evidence="9">
    <location>
        <begin position="24"/>
        <end position="149"/>
    </location>
</feature>
<dbReference type="Gene3D" id="3.20.20.80">
    <property type="entry name" value="Glycosidases"/>
    <property type="match status" value="1"/>
</dbReference>
<dbReference type="InterPro" id="IPR015882">
    <property type="entry name" value="HEX_bac_N"/>
</dbReference>
<dbReference type="CDD" id="cd06563">
    <property type="entry name" value="GH20_chitobiase-like"/>
    <property type="match status" value="1"/>
</dbReference>
<dbReference type="OrthoDB" id="726159at2"/>
<dbReference type="KEGG" id="ark:D6B99_12920"/>
<evidence type="ECO:0000256" key="2">
    <source>
        <dbReference type="ARBA" id="ARBA00006285"/>
    </source>
</evidence>
<keyword evidence="5" id="KW-0326">Glycosidase</keyword>
<dbReference type="InterPro" id="IPR017853">
    <property type="entry name" value="GH"/>
</dbReference>
<dbReference type="SUPFAM" id="SSF55545">
    <property type="entry name" value="beta-N-acetylhexosaminidase-like domain"/>
    <property type="match status" value="1"/>
</dbReference>
<feature type="domain" description="Glycoside hydrolase family 20 catalytic" evidence="8">
    <location>
        <begin position="154"/>
        <end position="486"/>
    </location>
</feature>
<reference evidence="10 11" key="1">
    <citation type="submission" date="2018-09" db="EMBL/GenBank/DDBJ databases">
        <title>Arachidicoccus sp. nov., a bacterium isolated from soil.</title>
        <authorList>
            <person name="Weon H.-Y."/>
            <person name="Kwon S.-W."/>
            <person name="Lee S.A."/>
        </authorList>
    </citation>
    <scope>NUCLEOTIDE SEQUENCE [LARGE SCALE GENOMIC DNA]</scope>
    <source>
        <strain evidence="10 11">KIS59-12</strain>
    </source>
</reference>
<protein>
    <recommendedName>
        <fullName evidence="3">beta-N-acetylhexosaminidase</fullName>
        <ecNumber evidence="3">3.2.1.52</ecNumber>
    </recommendedName>
</protein>
<evidence type="ECO:0000259" key="9">
    <source>
        <dbReference type="Pfam" id="PF02838"/>
    </source>
</evidence>
<dbReference type="InterPro" id="IPR015883">
    <property type="entry name" value="Glyco_hydro_20_cat"/>
</dbReference>
<dbReference type="RefSeq" id="WP_119991180.1">
    <property type="nucleotide sequence ID" value="NZ_CP032489.1"/>
</dbReference>
<dbReference type="PIRSF" id="PIRSF001093">
    <property type="entry name" value="B-hxosamndse_ab_euk"/>
    <property type="match status" value="1"/>
</dbReference>
<dbReference type="Pfam" id="PF00728">
    <property type="entry name" value="Glyco_hydro_20"/>
    <property type="match status" value="1"/>
</dbReference>
<evidence type="ECO:0000256" key="1">
    <source>
        <dbReference type="ARBA" id="ARBA00001231"/>
    </source>
</evidence>
<dbReference type="Pfam" id="PF02838">
    <property type="entry name" value="Glyco_hydro_20b"/>
    <property type="match status" value="1"/>
</dbReference>
<proteinExistence type="inferred from homology"/>